<dbReference type="Proteomes" id="UP001652661">
    <property type="component" value="Chromosome 3R"/>
</dbReference>
<keyword evidence="1" id="KW-0732">Signal</keyword>
<protein>
    <submittedName>
        <fullName evidence="3">Uncharacterized protein</fullName>
    </submittedName>
</protein>
<proteinExistence type="predicted"/>
<gene>
    <name evidence="3" type="primary">LOC108074034</name>
</gene>
<dbReference type="InterPro" id="IPR010512">
    <property type="entry name" value="DUF1091"/>
</dbReference>
<evidence type="ECO:0000256" key="1">
    <source>
        <dbReference type="SAM" id="SignalP"/>
    </source>
</evidence>
<dbReference type="RefSeq" id="XP_017021390.1">
    <property type="nucleotide sequence ID" value="XM_017165901.1"/>
</dbReference>
<sequence length="178" mass="20943">MRLSLVCCALLGVFLSNFSFAVVFKFSNVVCESYNKSWFQFHECRLKAVSREKVIFNLNGTVLHSVNNIFVHGNLYKRESGYKPWLVREIVDCCRFMRRNYNPATKIVFGLFKEFTNINHTCPYVGPQIIRGFYLKPQLLLLPFPTGEYMLSLRWFFDQKLQFDTNVSFVFVEDIMKA</sequence>
<evidence type="ECO:0000313" key="2">
    <source>
        <dbReference type="Proteomes" id="UP001652661"/>
    </source>
</evidence>
<dbReference type="GeneID" id="108074034"/>
<feature type="chain" id="PRO_5027966589" evidence="1">
    <location>
        <begin position="22"/>
        <end position="178"/>
    </location>
</feature>
<evidence type="ECO:0000313" key="3">
    <source>
        <dbReference type="RefSeq" id="XP_017021390.1"/>
    </source>
</evidence>
<dbReference type="PANTHER" id="PTHR20898">
    <property type="entry name" value="DAEDALUS ON 3-RELATED-RELATED"/>
    <property type="match status" value="1"/>
</dbReference>
<keyword evidence="2" id="KW-1185">Reference proteome</keyword>
<dbReference type="SMART" id="SM00697">
    <property type="entry name" value="DM8"/>
    <property type="match status" value="1"/>
</dbReference>
<reference evidence="3" key="1">
    <citation type="submission" date="2025-08" db="UniProtKB">
        <authorList>
            <consortium name="RefSeq"/>
        </authorList>
    </citation>
    <scope>IDENTIFICATION</scope>
    <source>
        <strain evidence="3">14028-0561.14</strain>
        <tissue evidence="3">Whole fly</tissue>
    </source>
</reference>
<dbReference type="AlphaFoldDB" id="A0A6P4HZX4"/>
<accession>A0A6P4HZX4</accession>
<dbReference type="PANTHER" id="PTHR20898:SF0">
    <property type="entry name" value="DAEDALUS ON 3-RELATED"/>
    <property type="match status" value="1"/>
</dbReference>
<dbReference type="OrthoDB" id="7940892at2759"/>
<name>A0A6P4HZX4_DROKI</name>
<dbReference type="Pfam" id="PF06477">
    <property type="entry name" value="DUF1091"/>
    <property type="match status" value="1"/>
</dbReference>
<feature type="signal peptide" evidence="1">
    <location>
        <begin position="1"/>
        <end position="21"/>
    </location>
</feature>
<organism evidence="2 3">
    <name type="scientific">Drosophila kikkawai</name>
    <name type="common">Fruit fly</name>
    <dbReference type="NCBI Taxonomy" id="30033"/>
    <lineage>
        <taxon>Eukaryota</taxon>
        <taxon>Metazoa</taxon>
        <taxon>Ecdysozoa</taxon>
        <taxon>Arthropoda</taxon>
        <taxon>Hexapoda</taxon>
        <taxon>Insecta</taxon>
        <taxon>Pterygota</taxon>
        <taxon>Neoptera</taxon>
        <taxon>Endopterygota</taxon>
        <taxon>Diptera</taxon>
        <taxon>Brachycera</taxon>
        <taxon>Muscomorpha</taxon>
        <taxon>Ephydroidea</taxon>
        <taxon>Drosophilidae</taxon>
        <taxon>Drosophila</taxon>
        <taxon>Sophophora</taxon>
    </lineage>
</organism>